<dbReference type="Gene3D" id="3.40.50.300">
    <property type="entry name" value="P-loop containing nucleotide triphosphate hydrolases"/>
    <property type="match status" value="1"/>
</dbReference>
<evidence type="ECO:0000313" key="7">
    <source>
        <dbReference type="Proteomes" id="UP000694865"/>
    </source>
</evidence>
<dbReference type="InterPro" id="IPR027417">
    <property type="entry name" value="P-loop_NTPase"/>
</dbReference>
<accession>A0ABM0M1A6</accession>
<dbReference type="RefSeq" id="XP_006813797.1">
    <property type="nucleotide sequence ID" value="XM_006813734.1"/>
</dbReference>
<evidence type="ECO:0000313" key="8">
    <source>
        <dbReference type="RefSeq" id="XP_006813797.1"/>
    </source>
</evidence>
<comment type="similarity">
    <text evidence="1 5">Belongs to the adenylate kinase family.</text>
</comment>
<keyword evidence="3" id="KW-0547">Nucleotide-binding</keyword>
<dbReference type="InterPro" id="IPR036193">
    <property type="entry name" value="ADK_active_lid_dom_sf"/>
</dbReference>
<dbReference type="GeneID" id="102802370"/>
<dbReference type="SUPFAM" id="SSF52540">
    <property type="entry name" value="P-loop containing nucleoside triphosphate hydrolases"/>
    <property type="match status" value="1"/>
</dbReference>
<proteinExistence type="inferred from homology"/>
<evidence type="ECO:0000256" key="2">
    <source>
        <dbReference type="ARBA" id="ARBA00022679"/>
    </source>
</evidence>
<gene>
    <name evidence="8" type="primary">LOC102802370</name>
</gene>
<dbReference type="InterPro" id="IPR007862">
    <property type="entry name" value="Adenylate_kinase_lid-dom"/>
</dbReference>
<dbReference type="Pfam" id="PF05191">
    <property type="entry name" value="ADK_lid"/>
    <property type="match status" value="1"/>
</dbReference>
<evidence type="ECO:0000256" key="3">
    <source>
        <dbReference type="ARBA" id="ARBA00022741"/>
    </source>
</evidence>
<evidence type="ECO:0000259" key="6">
    <source>
        <dbReference type="Pfam" id="PF05191"/>
    </source>
</evidence>
<dbReference type="PRINTS" id="PR00094">
    <property type="entry name" value="ADENYLTKNASE"/>
</dbReference>
<protein>
    <submittedName>
        <fullName evidence="8">GTP:AMP phosphotransferase AK3, mitochondrial-like</fullName>
    </submittedName>
</protein>
<organism evidence="7 8">
    <name type="scientific">Saccoglossus kowalevskii</name>
    <name type="common">Acorn worm</name>
    <dbReference type="NCBI Taxonomy" id="10224"/>
    <lineage>
        <taxon>Eukaryota</taxon>
        <taxon>Metazoa</taxon>
        <taxon>Hemichordata</taxon>
        <taxon>Enteropneusta</taxon>
        <taxon>Harrimaniidae</taxon>
        <taxon>Saccoglossus</taxon>
    </lineage>
</organism>
<dbReference type="InterPro" id="IPR000850">
    <property type="entry name" value="Adenylat/UMP-CMP_kin"/>
</dbReference>
<dbReference type="Pfam" id="PF00406">
    <property type="entry name" value="ADK"/>
    <property type="match status" value="1"/>
</dbReference>
<evidence type="ECO:0000256" key="5">
    <source>
        <dbReference type="RuleBase" id="RU003330"/>
    </source>
</evidence>
<evidence type="ECO:0000256" key="1">
    <source>
        <dbReference type="ARBA" id="ARBA00007220"/>
    </source>
</evidence>
<evidence type="ECO:0000256" key="4">
    <source>
        <dbReference type="ARBA" id="ARBA00022777"/>
    </source>
</evidence>
<dbReference type="SUPFAM" id="SSF57774">
    <property type="entry name" value="Microbial and mitochondrial ADK, insert 'zinc finger' domain"/>
    <property type="match status" value="1"/>
</dbReference>
<keyword evidence="4 5" id="KW-0418">Kinase</keyword>
<keyword evidence="7" id="KW-1185">Reference proteome</keyword>
<keyword evidence="2 5" id="KW-0808">Transferase</keyword>
<dbReference type="CDD" id="cd01428">
    <property type="entry name" value="ADK"/>
    <property type="match status" value="1"/>
</dbReference>
<name>A0ABM0M1A6_SACKO</name>
<dbReference type="Proteomes" id="UP000694865">
    <property type="component" value="Unplaced"/>
</dbReference>
<feature type="domain" description="Adenylate kinase active site lid" evidence="6">
    <location>
        <begin position="25"/>
        <end position="60"/>
    </location>
</feature>
<reference evidence="8" key="1">
    <citation type="submission" date="2025-08" db="UniProtKB">
        <authorList>
            <consortium name="RefSeq"/>
        </authorList>
    </citation>
    <scope>IDENTIFICATION</scope>
    <source>
        <tissue evidence="8">Testes</tissue>
    </source>
</reference>
<sequence>MSHLKRADGRRHVPFDVIIERLESRWIHPRSGTVYNLLWNPPKVMGIDDVTGEQLVQRQDDKPDTVRQRLNSYEQQITPVLEFYRDKGILKTFDGTGSDTVWPLVCEYLLTKVPRNICLPKYHGYTEQ</sequence>